<dbReference type="EMBL" id="CAUYUJ010015093">
    <property type="protein sequence ID" value="CAK0849797.1"/>
    <property type="molecule type" value="Genomic_DNA"/>
</dbReference>
<organism evidence="2 3">
    <name type="scientific">Prorocentrum cordatum</name>
    <dbReference type="NCBI Taxonomy" id="2364126"/>
    <lineage>
        <taxon>Eukaryota</taxon>
        <taxon>Sar</taxon>
        <taxon>Alveolata</taxon>
        <taxon>Dinophyceae</taxon>
        <taxon>Prorocentrales</taxon>
        <taxon>Prorocentraceae</taxon>
        <taxon>Prorocentrum</taxon>
    </lineage>
</organism>
<feature type="non-terminal residue" evidence="2">
    <location>
        <position position="89"/>
    </location>
</feature>
<sequence>ATALEAKREACEKSMASFSEACKADDVPHYFGMLGDALSALASLQSENMIELKQEITEVKDDIGSLRAHNDKQDTKLDRLEKEIAFIKA</sequence>
<comment type="caution">
    <text evidence="2">The sequence shown here is derived from an EMBL/GenBank/DDBJ whole genome shotgun (WGS) entry which is preliminary data.</text>
</comment>
<keyword evidence="1" id="KW-0175">Coiled coil</keyword>
<feature type="non-terminal residue" evidence="2">
    <location>
        <position position="1"/>
    </location>
</feature>
<gene>
    <name evidence="2" type="ORF">PCOR1329_LOCUS42393</name>
</gene>
<reference evidence="2" key="1">
    <citation type="submission" date="2023-10" db="EMBL/GenBank/DDBJ databases">
        <authorList>
            <person name="Chen Y."/>
            <person name="Shah S."/>
            <person name="Dougan E. K."/>
            <person name="Thang M."/>
            <person name="Chan C."/>
        </authorList>
    </citation>
    <scope>NUCLEOTIDE SEQUENCE [LARGE SCALE GENOMIC DNA]</scope>
</reference>
<protein>
    <submittedName>
        <fullName evidence="2">Uncharacterized protein</fullName>
    </submittedName>
</protein>
<accession>A0ABN9TU93</accession>
<keyword evidence="3" id="KW-1185">Reference proteome</keyword>
<name>A0ABN9TU93_9DINO</name>
<evidence type="ECO:0000313" key="3">
    <source>
        <dbReference type="Proteomes" id="UP001189429"/>
    </source>
</evidence>
<evidence type="ECO:0000256" key="1">
    <source>
        <dbReference type="SAM" id="Coils"/>
    </source>
</evidence>
<proteinExistence type="predicted"/>
<dbReference type="Proteomes" id="UP001189429">
    <property type="component" value="Unassembled WGS sequence"/>
</dbReference>
<evidence type="ECO:0000313" key="2">
    <source>
        <dbReference type="EMBL" id="CAK0849797.1"/>
    </source>
</evidence>
<feature type="coiled-coil region" evidence="1">
    <location>
        <begin position="49"/>
        <end position="83"/>
    </location>
</feature>